<keyword evidence="2" id="KW-1185">Reference proteome</keyword>
<dbReference type="KEGG" id="bav:BAV1474"/>
<sequence>MKVIKPVAIGRGQLISSSVPEEEYDTFDIKRDYKIGDRVQHESAVFECVQTPNIGHVPGQSPLYWATAGPVNRWAMFDNEVSTQTTGENFIKVVLRPGLVNSLALLELHATSITVVGREGLSGPVIYEAHKQLEGSVVTNWYEYFFEPFSRITELVVTDLPAYGNLHLEVTISAPGAQAACGALICGSAYFIGDAEYGGSAGIIDYSRKETSATGVTTFRRRRYSRRMSQRLWIDSARLGAVYRLLSGLRATPCVWIGADVDGYGLLTIYGFYRDFSIDIEYPMVKFCNLEIEGLT</sequence>
<organism evidence="1 2">
    <name type="scientific">Bordetella avium (strain 197N)</name>
    <dbReference type="NCBI Taxonomy" id="360910"/>
    <lineage>
        <taxon>Bacteria</taxon>
        <taxon>Pseudomonadati</taxon>
        <taxon>Pseudomonadota</taxon>
        <taxon>Betaproteobacteria</taxon>
        <taxon>Burkholderiales</taxon>
        <taxon>Alcaligenaceae</taxon>
        <taxon>Bordetella</taxon>
    </lineage>
</organism>
<protein>
    <submittedName>
        <fullName evidence="1">Phage protein</fullName>
    </submittedName>
</protein>
<gene>
    <name evidence="1" type="ordered locus">BAV1474</name>
</gene>
<dbReference type="eggNOG" id="COG3979">
    <property type="taxonomic scope" value="Bacteria"/>
</dbReference>
<dbReference type="EMBL" id="AM167904">
    <property type="protein sequence ID" value="CAJ49086.1"/>
    <property type="molecule type" value="Genomic_DNA"/>
</dbReference>
<dbReference type="Proteomes" id="UP000001977">
    <property type="component" value="Chromosome"/>
</dbReference>
<dbReference type="RefSeq" id="WP_012417150.1">
    <property type="nucleotide sequence ID" value="NC_010645.1"/>
</dbReference>
<name>Q2L293_BORA1</name>
<proteinExistence type="predicted"/>
<dbReference type="HOGENOM" id="CLU_068431_0_0_4"/>
<reference evidence="1 2" key="1">
    <citation type="journal article" date="2006" name="J. Bacteriol.">
        <title>Comparison of the genome sequence of the poultry pathogen Bordetella avium with those of B. bronchiseptica, B. pertussis, and B. parapertussis reveals extensive diversity in surface structures associated with host interaction.</title>
        <authorList>
            <person name="Sebaihia M."/>
            <person name="Preston A."/>
            <person name="Maskell D.J."/>
            <person name="Kuzmiak H."/>
            <person name="Connell T.D."/>
            <person name="King N.D."/>
            <person name="Orndorff P.E."/>
            <person name="Miyamoto D.M."/>
            <person name="Thomson N.R."/>
            <person name="Harris D."/>
            <person name="Goble A."/>
            <person name="Lord A."/>
            <person name="Murphy L."/>
            <person name="Quail M.A."/>
            <person name="Rutter S."/>
            <person name="Squares R."/>
            <person name="Squares S."/>
            <person name="Woodward J."/>
            <person name="Parkhill J."/>
            <person name="Temple L.M."/>
        </authorList>
    </citation>
    <scope>NUCLEOTIDE SEQUENCE [LARGE SCALE GENOMIC DNA]</scope>
    <source>
        <strain evidence="1 2">197N</strain>
    </source>
</reference>
<evidence type="ECO:0000313" key="2">
    <source>
        <dbReference type="Proteomes" id="UP000001977"/>
    </source>
</evidence>
<evidence type="ECO:0000313" key="1">
    <source>
        <dbReference type="EMBL" id="CAJ49086.1"/>
    </source>
</evidence>
<dbReference type="AlphaFoldDB" id="Q2L293"/>
<dbReference type="STRING" id="360910.BAV1474"/>
<accession>Q2L293</accession>
<dbReference type="OrthoDB" id="6992011at2"/>